<dbReference type="InterPro" id="IPR050595">
    <property type="entry name" value="Bact_response_regulator"/>
</dbReference>
<evidence type="ECO:0000313" key="4">
    <source>
        <dbReference type="EMBL" id="OGY44967.1"/>
    </source>
</evidence>
<reference evidence="4 5" key="1">
    <citation type="journal article" date="2016" name="Nat. Commun.">
        <title>Thousands of microbial genomes shed light on interconnected biogeochemical processes in an aquifer system.</title>
        <authorList>
            <person name="Anantharaman K."/>
            <person name="Brown C.T."/>
            <person name="Hug L.A."/>
            <person name="Sharon I."/>
            <person name="Castelle C.J."/>
            <person name="Probst A.J."/>
            <person name="Thomas B.C."/>
            <person name="Singh A."/>
            <person name="Wilkins M.J."/>
            <person name="Karaoz U."/>
            <person name="Brodie E.L."/>
            <person name="Williams K.H."/>
            <person name="Hubbard S.S."/>
            <person name="Banfield J.F."/>
        </authorList>
    </citation>
    <scope>NUCLEOTIDE SEQUENCE [LARGE SCALE GENOMIC DNA]</scope>
</reference>
<evidence type="ECO:0000259" key="3">
    <source>
        <dbReference type="PROSITE" id="PS50110"/>
    </source>
</evidence>
<proteinExistence type="predicted"/>
<dbReference type="AlphaFoldDB" id="A0A1G1Y079"/>
<feature type="modified residue" description="4-aspartylphosphate" evidence="2">
    <location>
        <position position="55"/>
    </location>
</feature>
<name>A0A1G1Y079_9BACT</name>
<evidence type="ECO:0000313" key="5">
    <source>
        <dbReference type="Proteomes" id="UP000178240"/>
    </source>
</evidence>
<dbReference type="InterPro" id="IPR011006">
    <property type="entry name" value="CheY-like_superfamily"/>
</dbReference>
<keyword evidence="1 2" id="KW-0597">Phosphoprotein</keyword>
<gene>
    <name evidence="4" type="ORF">A2744_01530</name>
</gene>
<feature type="domain" description="Response regulatory" evidence="3">
    <location>
        <begin position="6"/>
        <end position="128"/>
    </location>
</feature>
<dbReference type="STRING" id="1797535.A2744_01530"/>
<dbReference type="Proteomes" id="UP000178240">
    <property type="component" value="Unassembled WGS sequence"/>
</dbReference>
<accession>A0A1G1Y079</accession>
<dbReference type="Pfam" id="PF00072">
    <property type="entry name" value="Response_reg"/>
    <property type="match status" value="1"/>
</dbReference>
<dbReference type="Gene3D" id="3.40.50.2300">
    <property type="match status" value="1"/>
</dbReference>
<dbReference type="SUPFAM" id="SSF52172">
    <property type="entry name" value="CheY-like"/>
    <property type="match status" value="1"/>
</dbReference>
<organism evidence="4 5">
    <name type="scientific">Candidatus Buchananbacteria bacterium RIFCSPHIGHO2_01_FULL_44_11</name>
    <dbReference type="NCBI Taxonomy" id="1797535"/>
    <lineage>
        <taxon>Bacteria</taxon>
        <taxon>Candidatus Buchananiibacteriota</taxon>
    </lineage>
</organism>
<evidence type="ECO:0000256" key="2">
    <source>
        <dbReference type="PROSITE-ProRule" id="PRU00169"/>
    </source>
</evidence>
<dbReference type="InterPro" id="IPR001789">
    <property type="entry name" value="Sig_transdc_resp-reg_receiver"/>
</dbReference>
<dbReference type="PANTHER" id="PTHR44591">
    <property type="entry name" value="STRESS RESPONSE REGULATOR PROTEIN 1"/>
    <property type="match status" value="1"/>
</dbReference>
<dbReference type="EMBL" id="MHIE01000030">
    <property type="protein sequence ID" value="OGY44967.1"/>
    <property type="molecule type" value="Genomic_DNA"/>
</dbReference>
<protein>
    <recommendedName>
        <fullName evidence="3">Response regulatory domain-containing protein</fullName>
    </recommendedName>
</protein>
<dbReference type="GO" id="GO:0000160">
    <property type="term" value="P:phosphorelay signal transduction system"/>
    <property type="evidence" value="ECO:0007669"/>
    <property type="project" value="InterPro"/>
</dbReference>
<dbReference type="PANTHER" id="PTHR44591:SF3">
    <property type="entry name" value="RESPONSE REGULATORY DOMAIN-CONTAINING PROTEIN"/>
    <property type="match status" value="1"/>
</dbReference>
<evidence type="ECO:0000256" key="1">
    <source>
        <dbReference type="ARBA" id="ARBA00022553"/>
    </source>
</evidence>
<dbReference type="SMART" id="SM00448">
    <property type="entry name" value="REC"/>
    <property type="match status" value="1"/>
</dbReference>
<sequence>MESQKTILFVEDENDLVDVYHLIFDNHGYRFLSTKDINDAMMLCETDNVNLVLLDILLPGQGGEIERLGFVFLERLKQNPKTKNIPVIVFTNLNAIEDKRKGLGLGAQDYLAKSEKSPQEVLARVEELIGGS</sequence>
<comment type="caution">
    <text evidence="4">The sequence shown here is derived from an EMBL/GenBank/DDBJ whole genome shotgun (WGS) entry which is preliminary data.</text>
</comment>
<dbReference type="PROSITE" id="PS50110">
    <property type="entry name" value="RESPONSE_REGULATORY"/>
    <property type="match status" value="1"/>
</dbReference>